<feature type="non-terminal residue" evidence="2">
    <location>
        <position position="1"/>
    </location>
</feature>
<proteinExistence type="predicted"/>
<comment type="caution">
    <text evidence="2">The sequence shown here is derived from an EMBL/GenBank/DDBJ whole genome shotgun (WGS) entry which is preliminary data.</text>
</comment>
<evidence type="ECO:0000256" key="1">
    <source>
        <dbReference type="SAM" id="MobiDB-lite"/>
    </source>
</evidence>
<organism evidence="2">
    <name type="scientific">marine sediment metagenome</name>
    <dbReference type="NCBI Taxonomy" id="412755"/>
    <lineage>
        <taxon>unclassified sequences</taxon>
        <taxon>metagenomes</taxon>
        <taxon>ecological metagenomes</taxon>
    </lineage>
</organism>
<feature type="non-terminal residue" evidence="2">
    <location>
        <position position="210"/>
    </location>
</feature>
<name>X1UP52_9ZZZZ</name>
<gene>
    <name evidence="2" type="ORF">S12H4_56790</name>
</gene>
<accession>X1UP52</accession>
<protein>
    <submittedName>
        <fullName evidence="2">Uncharacterized protein</fullName>
    </submittedName>
</protein>
<dbReference type="EMBL" id="BARW01036619">
    <property type="protein sequence ID" value="GAJ19279.1"/>
    <property type="molecule type" value="Genomic_DNA"/>
</dbReference>
<dbReference type="AlphaFoldDB" id="X1UP52"/>
<sequence length="210" mass="23955">KRGRITIARRKPVPTDLKTDLQLAQRQVYREAVAAWNALTPEEQEAYRGVCPGLTPYQCYMKTALLPAPPPPPPEEYIEEQTEQERELQMGSPNMPWAGQKLTIPNRRVTKLAFVLNKTGSPTGNITFTIRKVTDDSLIASKLWGDASLLTTEPTWYEKEFDTPVLINGLVYILMESEAPYYTDIARLGYMNADVKPDEHFCYYLPPDWT</sequence>
<feature type="region of interest" description="Disordered" evidence="1">
    <location>
        <begin position="66"/>
        <end position="99"/>
    </location>
</feature>
<evidence type="ECO:0000313" key="2">
    <source>
        <dbReference type="EMBL" id="GAJ19279.1"/>
    </source>
</evidence>
<reference evidence="2" key="1">
    <citation type="journal article" date="2014" name="Front. Microbiol.">
        <title>High frequency of phylogenetically diverse reductive dehalogenase-homologous genes in deep subseafloor sedimentary metagenomes.</title>
        <authorList>
            <person name="Kawai M."/>
            <person name="Futagami T."/>
            <person name="Toyoda A."/>
            <person name="Takaki Y."/>
            <person name="Nishi S."/>
            <person name="Hori S."/>
            <person name="Arai W."/>
            <person name="Tsubouchi T."/>
            <person name="Morono Y."/>
            <person name="Uchiyama I."/>
            <person name="Ito T."/>
            <person name="Fujiyama A."/>
            <person name="Inagaki F."/>
            <person name="Takami H."/>
        </authorList>
    </citation>
    <scope>NUCLEOTIDE SEQUENCE</scope>
    <source>
        <strain evidence="2">Expedition CK06-06</strain>
    </source>
</reference>